<dbReference type="GO" id="GO:0005737">
    <property type="term" value="C:cytoplasm"/>
    <property type="evidence" value="ECO:0007669"/>
    <property type="project" value="TreeGrafter"/>
</dbReference>
<evidence type="ECO:0000256" key="3">
    <source>
        <dbReference type="ARBA" id="ARBA00022527"/>
    </source>
</evidence>
<comment type="similarity">
    <text evidence="1">Belongs to the protein kinase superfamily. CMGC Ser/Thr protein kinase family. CDC2/CDKX subfamily.</text>
</comment>
<dbReference type="Pfam" id="PF00069">
    <property type="entry name" value="Pkinase"/>
    <property type="match status" value="1"/>
</dbReference>
<sequence length="353" mass="39106">MSSKKYKNIKKLGEGAGGVVTQAEDVGTGRIVAVKKVRMGKAKDGISMEALREIKLLQEIKHPNVIELVDAFSSNTNVNLVFEYCLTDLDAVIRSREIFITEAEVKGCLQMILRGVEACHKHWTLHRDLKPNNILLGTDGNLKLADFGLARIHGSPNPRLTHIVVTRWYRAPELLFGARQYGTAIDMWAVGCVFAELMLRVPYLPGDSEIDQLVKIFHARGTPDDDIWPGMSSLPGYVKFSHVPAQDHRALFTAASEQALDLLNKFLVFDPLKRISAADALKHPYFTTGPPPSSAADLLKKFTKNETPIVNPDQKDRSNNASPFRAPGTACRKDDGSTPPSSQFATKRKLEFT</sequence>
<keyword evidence="8 10" id="KW-0067">ATP-binding</keyword>
<dbReference type="EC" id="2.7.11.23" evidence="2"/>
<evidence type="ECO:0000256" key="6">
    <source>
        <dbReference type="ARBA" id="ARBA00022741"/>
    </source>
</evidence>
<dbReference type="GO" id="GO:0005524">
    <property type="term" value="F:ATP binding"/>
    <property type="evidence" value="ECO:0007669"/>
    <property type="project" value="UniProtKB-UniRule"/>
</dbReference>
<comment type="caution">
    <text evidence="14">The sequence shown here is derived from an EMBL/GenBank/DDBJ whole genome shotgun (WGS) entry which is preliminary data.</text>
</comment>
<evidence type="ECO:0000256" key="12">
    <source>
        <dbReference type="SAM" id="MobiDB-lite"/>
    </source>
</evidence>
<feature type="binding site" evidence="10">
    <location>
        <position position="35"/>
    </location>
    <ligand>
        <name>ATP</name>
        <dbReference type="ChEBI" id="CHEBI:30616"/>
    </ligand>
</feature>
<reference evidence="14 15" key="1">
    <citation type="journal article" date="2023" name="Nat. Commun.">
        <title>Origin of minicircular mitochondrial genomes in red algae.</title>
        <authorList>
            <person name="Lee Y."/>
            <person name="Cho C.H."/>
            <person name="Lee Y.M."/>
            <person name="Park S.I."/>
            <person name="Yang J.H."/>
            <person name="West J.A."/>
            <person name="Bhattacharya D."/>
            <person name="Yoon H.S."/>
        </authorList>
    </citation>
    <scope>NUCLEOTIDE SEQUENCE [LARGE SCALE GENOMIC DNA]</scope>
    <source>
        <strain evidence="14 15">CCMP1338</strain>
        <tissue evidence="14">Whole cell</tissue>
    </source>
</reference>
<evidence type="ECO:0000256" key="2">
    <source>
        <dbReference type="ARBA" id="ARBA00012409"/>
    </source>
</evidence>
<keyword evidence="7" id="KW-0418">Kinase</keyword>
<protein>
    <recommendedName>
        <fullName evidence="2">[RNA-polymerase]-subunit kinase</fullName>
        <ecNumber evidence="2">2.7.11.23</ecNumber>
    </recommendedName>
</protein>
<evidence type="ECO:0000256" key="5">
    <source>
        <dbReference type="ARBA" id="ARBA00022679"/>
    </source>
</evidence>
<dbReference type="InterPro" id="IPR037770">
    <property type="entry name" value="CDK7"/>
</dbReference>
<dbReference type="SUPFAM" id="SSF56112">
    <property type="entry name" value="Protein kinase-like (PK-like)"/>
    <property type="match status" value="1"/>
</dbReference>
<gene>
    <name evidence="14" type="ORF">NDN08_004062</name>
</gene>
<proteinExistence type="inferred from homology"/>
<dbReference type="AlphaFoldDB" id="A0AAV8UKS2"/>
<keyword evidence="3" id="KW-0723">Serine/threonine-protein kinase</keyword>
<dbReference type="InterPro" id="IPR017441">
    <property type="entry name" value="Protein_kinase_ATP_BS"/>
</dbReference>
<dbReference type="InterPro" id="IPR011009">
    <property type="entry name" value="Kinase-like_dom_sf"/>
</dbReference>
<dbReference type="InterPro" id="IPR000719">
    <property type="entry name" value="Prot_kinase_dom"/>
</dbReference>
<dbReference type="PANTHER" id="PTHR24056">
    <property type="entry name" value="CELL DIVISION PROTEIN KINASE"/>
    <property type="match status" value="1"/>
</dbReference>
<dbReference type="PROSITE" id="PS00107">
    <property type="entry name" value="PROTEIN_KINASE_ATP"/>
    <property type="match status" value="1"/>
</dbReference>
<evidence type="ECO:0000313" key="14">
    <source>
        <dbReference type="EMBL" id="KAJ8901857.1"/>
    </source>
</evidence>
<name>A0AAV8UKS2_9RHOD</name>
<dbReference type="GO" id="GO:0070985">
    <property type="term" value="C:transcription factor TFIIK complex"/>
    <property type="evidence" value="ECO:0007669"/>
    <property type="project" value="InterPro"/>
</dbReference>
<keyword evidence="5" id="KW-0808">Transferase</keyword>
<dbReference type="Proteomes" id="UP001157974">
    <property type="component" value="Unassembled WGS sequence"/>
</dbReference>
<evidence type="ECO:0000259" key="13">
    <source>
        <dbReference type="PROSITE" id="PS50011"/>
    </source>
</evidence>
<dbReference type="Gene3D" id="1.10.510.10">
    <property type="entry name" value="Transferase(Phosphotransferase) domain 1"/>
    <property type="match status" value="1"/>
</dbReference>
<evidence type="ECO:0000256" key="1">
    <source>
        <dbReference type="ARBA" id="ARBA00006485"/>
    </source>
</evidence>
<dbReference type="InterPro" id="IPR050108">
    <property type="entry name" value="CDK"/>
</dbReference>
<keyword evidence="4" id="KW-0597">Phosphoprotein</keyword>
<dbReference type="FunFam" id="1.10.510.10:FF:000097">
    <property type="entry name" value="Putative cyclin-dependent kinase 7"/>
    <property type="match status" value="1"/>
</dbReference>
<dbReference type="CDD" id="cd07841">
    <property type="entry name" value="STKc_CDK7"/>
    <property type="match status" value="1"/>
</dbReference>
<dbReference type="FunFam" id="3.30.200.20:FF:000579">
    <property type="entry name" value="cyclin-dependent kinase 20"/>
    <property type="match status" value="1"/>
</dbReference>
<dbReference type="PANTHER" id="PTHR24056:SF0">
    <property type="entry name" value="CYCLIN-DEPENDENT KINASE 7"/>
    <property type="match status" value="1"/>
</dbReference>
<dbReference type="PROSITE" id="PS50011">
    <property type="entry name" value="PROTEIN_KINASE_DOM"/>
    <property type="match status" value="1"/>
</dbReference>
<dbReference type="GO" id="GO:0004693">
    <property type="term" value="F:cyclin-dependent protein serine/threonine kinase activity"/>
    <property type="evidence" value="ECO:0007669"/>
    <property type="project" value="TreeGrafter"/>
</dbReference>
<evidence type="ECO:0000256" key="11">
    <source>
        <dbReference type="PROSITE-ProRule" id="PRU10141"/>
    </source>
</evidence>
<organism evidence="14 15">
    <name type="scientific">Rhodosorus marinus</name>
    <dbReference type="NCBI Taxonomy" id="101924"/>
    <lineage>
        <taxon>Eukaryota</taxon>
        <taxon>Rhodophyta</taxon>
        <taxon>Stylonematophyceae</taxon>
        <taxon>Stylonematales</taxon>
        <taxon>Stylonemataceae</taxon>
        <taxon>Rhodosorus</taxon>
    </lineage>
</organism>
<evidence type="ECO:0000256" key="9">
    <source>
        <dbReference type="PIRSR" id="PIRSR637770-1"/>
    </source>
</evidence>
<keyword evidence="6 10" id="KW-0547">Nucleotide-binding</keyword>
<feature type="binding site" evidence="11">
    <location>
        <position position="36"/>
    </location>
    <ligand>
        <name>ATP</name>
        <dbReference type="ChEBI" id="CHEBI:30616"/>
    </ligand>
</feature>
<evidence type="ECO:0000313" key="15">
    <source>
        <dbReference type="Proteomes" id="UP001157974"/>
    </source>
</evidence>
<dbReference type="Gene3D" id="3.30.200.20">
    <property type="entry name" value="Phosphorylase Kinase, domain 1"/>
    <property type="match status" value="1"/>
</dbReference>
<dbReference type="GO" id="GO:0008353">
    <property type="term" value="F:RNA polymerase II CTD heptapeptide repeat kinase activity"/>
    <property type="evidence" value="ECO:0007669"/>
    <property type="project" value="UniProtKB-EC"/>
</dbReference>
<dbReference type="EMBL" id="JAMWBK010000010">
    <property type="protein sequence ID" value="KAJ8901857.1"/>
    <property type="molecule type" value="Genomic_DNA"/>
</dbReference>
<feature type="region of interest" description="Disordered" evidence="12">
    <location>
        <begin position="304"/>
        <end position="353"/>
    </location>
</feature>
<evidence type="ECO:0000256" key="8">
    <source>
        <dbReference type="ARBA" id="ARBA00022840"/>
    </source>
</evidence>
<keyword evidence="15" id="KW-1185">Reference proteome</keyword>
<dbReference type="GO" id="GO:0045944">
    <property type="term" value="P:positive regulation of transcription by RNA polymerase II"/>
    <property type="evidence" value="ECO:0007669"/>
    <property type="project" value="TreeGrafter"/>
</dbReference>
<accession>A0AAV8UKS2</accession>
<feature type="domain" description="Protein kinase" evidence="13">
    <location>
        <begin position="6"/>
        <end position="286"/>
    </location>
</feature>
<evidence type="ECO:0000256" key="7">
    <source>
        <dbReference type="ARBA" id="ARBA00022777"/>
    </source>
</evidence>
<feature type="active site" description="Proton acceptor" evidence="9">
    <location>
        <position position="128"/>
    </location>
</feature>
<dbReference type="SMART" id="SM00220">
    <property type="entry name" value="S_TKc"/>
    <property type="match status" value="1"/>
</dbReference>
<evidence type="ECO:0000256" key="10">
    <source>
        <dbReference type="PIRSR" id="PIRSR637770-2"/>
    </source>
</evidence>
<feature type="binding site" evidence="10">
    <location>
        <begin position="12"/>
        <end position="20"/>
    </location>
    <ligand>
        <name>ATP</name>
        <dbReference type="ChEBI" id="CHEBI:30616"/>
    </ligand>
</feature>
<evidence type="ECO:0000256" key="4">
    <source>
        <dbReference type="ARBA" id="ARBA00022553"/>
    </source>
</evidence>